<protein>
    <submittedName>
        <fullName evidence="8">L,D-transpeptidase</fullName>
        <ecNumber evidence="8">2.-.-.-</ecNumber>
    </submittedName>
</protein>
<dbReference type="RefSeq" id="WP_311553892.1">
    <property type="nucleotide sequence ID" value="NZ_JAVREJ010000001.1"/>
</dbReference>
<feature type="active site" description="Proton donor/acceptor" evidence="6">
    <location>
        <position position="143"/>
    </location>
</feature>
<dbReference type="Pfam" id="PF03734">
    <property type="entry name" value="YkuD"/>
    <property type="match status" value="1"/>
</dbReference>
<evidence type="ECO:0000256" key="5">
    <source>
        <dbReference type="ARBA" id="ARBA00023316"/>
    </source>
</evidence>
<evidence type="ECO:0000256" key="2">
    <source>
        <dbReference type="ARBA" id="ARBA00022679"/>
    </source>
</evidence>
<comment type="caution">
    <text evidence="8">The sequence shown here is derived from an EMBL/GenBank/DDBJ whole genome shotgun (WGS) entry which is preliminary data.</text>
</comment>
<evidence type="ECO:0000256" key="6">
    <source>
        <dbReference type="PROSITE-ProRule" id="PRU01373"/>
    </source>
</evidence>
<evidence type="ECO:0000256" key="3">
    <source>
        <dbReference type="ARBA" id="ARBA00022960"/>
    </source>
</evidence>
<dbReference type="Proteomes" id="UP001183202">
    <property type="component" value="Unassembled WGS sequence"/>
</dbReference>
<feature type="domain" description="L,D-TPase catalytic" evidence="7">
    <location>
        <begin position="64"/>
        <end position="178"/>
    </location>
</feature>
<dbReference type="EC" id="2.-.-.-" evidence="8"/>
<keyword evidence="9" id="KW-1185">Reference proteome</keyword>
<keyword evidence="3 6" id="KW-0133">Cell shape</keyword>
<dbReference type="InterPro" id="IPR050979">
    <property type="entry name" value="LD-transpeptidase"/>
</dbReference>
<dbReference type="InterPro" id="IPR038063">
    <property type="entry name" value="Transpep_catalytic_dom"/>
</dbReference>
<accession>A0ABU2N250</accession>
<gene>
    <name evidence="8" type="ORF">RM445_00450</name>
</gene>
<proteinExistence type="predicted"/>
<keyword evidence="4 6" id="KW-0573">Peptidoglycan synthesis</keyword>
<dbReference type="InterPro" id="IPR005490">
    <property type="entry name" value="LD_TPept_cat_dom"/>
</dbReference>
<keyword evidence="2 8" id="KW-0808">Transferase</keyword>
<comment type="pathway">
    <text evidence="1 6">Cell wall biogenesis; peptidoglycan biosynthesis.</text>
</comment>
<dbReference type="PROSITE" id="PS52029">
    <property type="entry name" value="LD_TPASE"/>
    <property type="match status" value="1"/>
</dbReference>
<keyword evidence="5 6" id="KW-0961">Cell wall biogenesis/degradation</keyword>
<dbReference type="SUPFAM" id="SSF141523">
    <property type="entry name" value="L,D-transpeptidase catalytic domain-like"/>
    <property type="match status" value="1"/>
</dbReference>
<evidence type="ECO:0000313" key="9">
    <source>
        <dbReference type="Proteomes" id="UP001183202"/>
    </source>
</evidence>
<organism evidence="8 9">
    <name type="scientific">Pseudonocardia charpentierae</name>
    <dbReference type="NCBI Taxonomy" id="3075545"/>
    <lineage>
        <taxon>Bacteria</taxon>
        <taxon>Bacillati</taxon>
        <taxon>Actinomycetota</taxon>
        <taxon>Actinomycetes</taxon>
        <taxon>Pseudonocardiales</taxon>
        <taxon>Pseudonocardiaceae</taxon>
        <taxon>Pseudonocardia</taxon>
    </lineage>
</organism>
<dbReference type="GO" id="GO:0016740">
    <property type="term" value="F:transferase activity"/>
    <property type="evidence" value="ECO:0007669"/>
    <property type="project" value="UniProtKB-KW"/>
</dbReference>
<feature type="active site" description="Nucleophile" evidence="6">
    <location>
        <position position="154"/>
    </location>
</feature>
<dbReference type="PANTHER" id="PTHR30582">
    <property type="entry name" value="L,D-TRANSPEPTIDASE"/>
    <property type="match status" value="1"/>
</dbReference>
<dbReference type="EMBL" id="JAVREJ010000001">
    <property type="protein sequence ID" value="MDT0347991.1"/>
    <property type="molecule type" value="Genomic_DNA"/>
</dbReference>
<dbReference type="PANTHER" id="PTHR30582:SF33">
    <property type="entry name" value="EXPORTED PROTEIN"/>
    <property type="match status" value="1"/>
</dbReference>
<evidence type="ECO:0000313" key="8">
    <source>
        <dbReference type="EMBL" id="MDT0347991.1"/>
    </source>
</evidence>
<reference evidence="9" key="1">
    <citation type="submission" date="2023-07" db="EMBL/GenBank/DDBJ databases">
        <title>30 novel species of actinomycetes from the DSMZ collection.</title>
        <authorList>
            <person name="Nouioui I."/>
        </authorList>
    </citation>
    <scope>NUCLEOTIDE SEQUENCE [LARGE SCALE GENOMIC DNA]</scope>
    <source>
        <strain evidence="9">DSM 45834</strain>
    </source>
</reference>
<sequence length="190" mass="19780">MRREIMLSNGGHRTKTVAVLVGIVAVFGGLLAGRAVAETGHTAPAALAAHSQPLVDGTPCSSSARSCVDLESQQAWLIADGKVVRGPVKISSGGAGKETPVGHSFRVFRKEKDHKSGEFKLANGQPAPMPWAVFFADGGIAFHAGDPARASSGCIHLPAADAQAWFEHLQIGDQVQVVKASEEMAARAGH</sequence>
<dbReference type="CDD" id="cd16913">
    <property type="entry name" value="YkuD_like"/>
    <property type="match status" value="1"/>
</dbReference>
<evidence type="ECO:0000256" key="1">
    <source>
        <dbReference type="ARBA" id="ARBA00004752"/>
    </source>
</evidence>
<evidence type="ECO:0000259" key="7">
    <source>
        <dbReference type="PROSITE" id="PS52029"/>
    </source>
</evidence>
<evidence type="ECO:0000256" key="4">
    <source>
        <dbReference type="ARBA" id="ARBA00022984"/>
    </source>
</evidence>
<name>A0ABU2N250_9PSEU</name>
<dbReference type="Gene3D" id="2.40.440.10">
    <property type="entry name" value="L,D-transpeptidase catalytic domain-like"/>
    <property type="match status" value="1"/>
</dbReference>